<sequence>MHIISIALVGDLDCRPRYVPIEVPDAYAMEEYKFSHVYQNYEDKYNAVPMWAALQISMILIDNVFRNDALR</sequence>
<evidence type="ECO:0000313" key="2">
    <source>
        <dbReference type="Proteomes" id="UP000008177"/>
    </source>
</evidence>
<dbReference type="HOGENOM" id="CLU_2739729_0_0_1"/>
<dbReference type="AlphaFoldDB" id="G2YGU0"/>
<organism evidence="1 2">
    <name type="scientific">Botryotinia fuckeliana (strain T4)</name>
    <name type="common">Noble rot fungus</name>
    <name type="synonym">Botrytis cinerea</name>
    <dbReference type="NCBI Taxonomy" id="999810"/>
    <lineage>
        <taxon>Eukaryota</taxon>
        <taxon>Fungi</taxon>
        <taxon>Dikarya</taxon>
        <taxon>Ascomycota</taxon>
        <taxon>Pezizomycotina</taxon>
        <taxon>Leotiomycetes</taxon>
        <taxon>Helotiales</taxon>
        <taxon>Sclerotiniaceae</taxon>
        <taxon>Botrytis</taxon>
    </lineage>
</organism>
<name>G2YGU0_BOTF4</name>
<accession>G2YGU0</accession>
<reference evidence="2" key="1">
    <citation type="journal article" date="2011" name="PLoS Genet.">
        <title>Genomic analysis of the necrotrophic fungal pathogens Sclerotinia sclerotiorum and Botrytis cinerea.</title>
        <authorList>
            <person name="Amselem J."/>
            <person name="Cuomo C.A."/>
            <person name="van Kan J.A."/>
            <person name="Viaud M."/>
            <person name="Benito E.P."/>
            <person name="Couloux A."/>
            <person name="Coutinho P.M."/>
            <person name="de Vries R.P."/>
            <person name="Dyer P.S."/>
            <person name="Fillinger S."/>
            <person name="Fournier E."/>
            <person name="Gout L."/>
            <person name="Hahn M."/>
            <person name="Kohn L."/>
            <person name="Lapalu N."/>
            <person name="Plummer K.M."/>
            <person name="Pradier J.M."/>
            <person name="Quevillon E."/>
            <person name="Sharon A."/>
            <person name="Simon A."/>
            <person name="ten Have A."/>
            <person name="Tudzynski B."/>
            <person name="Tudzynski P."/>
            <person name="Wincker P."/>
            <person name="Andrew M."/>
            <person name="Anthouard V."/>
            <person name="Beever R.E."/>
            <person name="Beffa R."/>
            <person name="Benoit I."/>
            <person name="Bouzid O."/>
            <person name="Brault B."/>
            <person name="Chen Z."/>
            <person name="Choquer M."/>
            <person name="Collemare J."/>
            <person name="Cotton P."/>
            <person name="Danchin E.G."/>
            <person name="Da Silva C."/>
            <person name="Gautier A."/>
            <person name="Giraud C."/>
            <person name="Giraud T."/>
            <person name="Gonzalez C."/>
            <person name="Grossetete S."/>
            <person name="Guldener U."/>
            <person name="Henrissat B."/>
            <person name="Howlett B.J."/>
            <person name="Kodira C."/>
            <person name="Kretschmer M."/>
            <person name="Lappartient A."/>
            <person name="Leroch M."/>
            <person name="Levis C."/>
            <person name="Mauceli E."/>
            <person name="Neuveglise C."/>
            <person name="Oeser B."/>
            <person name="Pearson M."/>
            <person name="Poulain J."/>
            <person name="Poussereau N."/>
            <person name="Quesneville H."/>
            <person name="Rascle C."/>
            <person name="Schumacher J."/>
            <person name="Segurens B."/>
            <person name="Sexton A."/>
            <person name="Silva E."/>
            <person name="Sirven C."/>
            <person name="Soanes D.M."/>
            <person name="Talbot N.J."/>
            <person name="Templeton M."/>
            <person name="Yandava C."/>
            <person name="Yarden O."/>
            <person name="Zeng Q."/>
            <person name="Rollins J.A."/>
            <person name="Lebrun M.H."/>
            <person name="Dickman M."/>
        </authorList>
    </citation>
    <scope>NUCLEOTIDE SEQUENCE [LARGE SCALE GENOMIC DNA]</scope>
    <source>
        <strain evidence="2">T4</strain>
    </source>
</reference>
<gene>
    <name evidence="1" type="ORF">BofuT4_P022420.1</name>
</gene>
<proteinExistence type="predicted"/>
<dbReference type="InParanoid" id="G2YGU0"/>
<protein>
    <submittedName>
        <fullName evidence="1">Uncharacterized protein</fullName>
    </submittedName>
</protein>
<evidence type="ECO:0000313" key="1">
    <source>
        <dbReference type="EMBL" id="CCD50974.1"/>
    </source>
</evidence>
<dbReference type="Proteomes" id="UP000008177">
    <property type="component" value="Unplaced contigs"/>
</dbReference>
<dbReference type="EMBL" id="FQ790332">
    <property type="protein sequence ID" value="CCD50974.1"/>
    <property type="molecule type" value="Genomic_DNA"/>
</dbReference>